<keyword evidence="2" id="KW-0732">Signal</keyword>
<feature type="region of interest" description="Disordered" evidence="1">
    <location>
        <begin position="28"/>
        <end position="48"/>
    </location>
</feature>
<dbReference type="AlphaFoldDB" id="A0AAU8JQK9"/>
<sequence>MPFRVPRPAPLHAVLTAAALAVTGCSGGGGTPATAPASARPSAPPLTTTQLRDTTFRKGEVPQMWEVDGMGVSERKSETGGRTFPPATVQACQTMNEISAGRRATAVVYQILNWKEQIFPGGTTLAAYEDGAAERAFRELKESLGSCRTYDDWGYVGRIHCEVVPEPAPQAGDEAISYRQLSPAAGELSKERNEQFIVVRTGNVLVTFTVLDVGQAPSFPPELVTKQVERLRDAQRR</sequence>
<dbReference type="RefSeq" id="WP_354637901.1">
    <property type="nucleotide sequence ID" value="NZ_CP159872.1"/>
</dbReference>
<name>A0AAU8JQK9_9ACTN</name>
<evidence type="ECO:0000313" key="3">
    <source>
        <dbReference type="EMBL" id="XCM78158.1"/>
    </source>
</evidence>
<feature type="compositionally biased region" description="Low complexity" evidence="1">
    <location>
        <begin position="32"/>
        <end position="48"/>
    </location>
</feature>
<protein>
    <recommendedName>
        <fullName evidence="4">PknH-like protein</fullName>
    </recommendedName>
</protein>
<reference evidence="3" key="1">
    <citation type="submission" date="2024-06" db="EMBL/GenBank/DDBJ databases">
        <title>The genome sequences of Kitasatospora sp. strain HUAS MG31.</title>
        <authorList>
            <person name="Mo P."/>
        </authorList>
    </citation>
    <scope>NUCLEOTIDE SEQUENCE</scope>
    <source>
        <strain evidence="3">HUAS MG31</strain>
    </source>
</reference>
<evidence type="ECO:0000256" key="2">
    <source>
        <dbReference type="SAM" id="SignalP"/>
    </source>
</evidence>
<organism evidence="3">
    <name type="scientific">Kitasatospora camelliae</name>
    <dbReference type="NCBI Taxonomy" id="3156397"/>
    <lineage>
        <taxon>Bacteria</taxon>
        <taxon>Bacillati</taxon>
        <taxon>Actinomycetota</taxon>
        <taxon>Actinomycetes</taxon>
        <taxon>Kitasatosporales</taxon>
        <taxon>Streptomycetaceae</taxon>
        <taxon>Kitasatospora</taxon>
    </lineage>
</organism>
<gene>
    <name evidence="3" type="ORF">ABWK59_04015</name>
</gene>
<accession>A0AAU8JQK9</accession>
<feature type="signal peptide" evidence="2">
    <location>
        <begin position="1"/>
        <end position="21"/>
    </location>
</feature>
<dbReference type="KEGG" id="kcm:ABWK59_04015"/>
<feature type="chain" id="PRO_5043325081" description="PknH-like protein" evidence="2">
    <location>
        <begin position="22"/>
        <end position="237"/>
    </location>
</feature>
<evidence type="ECO:0008006" key="4">
    <source>
        <dbReference type="Google" id="ProtNLM"/>
    </source>
</evidence>
<proteinExistence type="predicted"/>
<dbReference type="PROSITE" id="PS51257">
    <property type="entry name" value="PROKAR_LIPOPROTEIN"/>
    <property type="match status" value="1"/>
</dbReference>
<dbReference type="EMBL" id="CP159872">
    <property type="protein sequence ID" value="XCM78158.1"/>
    <property type="molecule type" value="Genomic_DNA"/>
</dbReference>
<evidence type="ECO:0000256" key="1">
    <source>
        <dbReference type="SAM" id="MobiDB-lite"/>
    </source>
</evidence>